<name>A0A433Q3H5_9FUNG</name>
<dbReference type="Gene3D" id="3.30.590.10">
    <property type="entry name" value="Glutamine synthetase/guanido kinase, catalytic domain"/>
    <property type="match status" value="1"/>
</dbReference>
<dbReference type="InterPro" id="IPR008146">
    <property type="entry name" value="Gln_synth_cat_dom"/>
</dbReference>
<dbReference type="InterPro" id="IPR036651">
    <property type="entry name" value="Gln_synt_N_sf"/>
</dbReference>
<keyword evidence="2" id="KW-0436">Ligase</keyword>
<dbReference type="Proteomes" id="UP000274822">
    <property type="component" value="Unassembled WGS sequence"/>
</dbReference>
<feature type="domain" description="GS catalytic" evidence="5">
    <location>
        <begin position="127"/>
        <end position="498"/>
    </location>
</feature>
<dbReference type="PANTHER" id="PTHR43785">
    <property type="entry name" value="GAMMA-GLUTAMYLPUTRESCINE SYNTHETASE"/>
    <property type="match status" value="1"/>
</dbReference>
<reference evidence="6 7" key="1">
    <citation type="journal article" date="2018" name="New Phytol.">
        <title>Phylogenomics of Endogonaceae and evolution of mycorrhizas within Mucoromycota.</title>
        <authorList>
            <person name="Chang Y."/>
            <person name="Desiro A."/>
            <person name="Na H."/>
            <person name="Sandor L."/>
            <person name="Lipzen A."/>
            <person name="Clum A."/>
            <person name="Barry K."/>
            <person name="Grigoriev I.V."/>
            <person name="Martin F.M."/>
            <person name="Stajich J.E."/>
            <person name="Smith M.E."/>
            <person name="Bonito G."/>
            <person name="Spatafora J.W."/>
        </authorList>
    </citation>
    <scope>NUCLEOTIDE SEQUENCE [LARGE SCALE GENOMIC DNA]</scope>
    <source>
        <strain evidence="6 7">AD002</strain>
    </source>
</reference>
<sequence length="498" mass="55160">MQASQENPKSITFEDIERLLENDERVKVAGLDIDGVLRGKILVKSKFLSTLKSGFGFCSVLFGWDLHDKVYTEPGVEFAAEATGYPDIIARVDLSTFRRIPWEDNVPFFLLTFYDPKSPDEPLYCCPRGLLQGVLQGYKELGLEPYAGAEFEFFNFKETPETLAAKNHIAPFPLTPGMFGYSLLRPTLNQDFYYDIFDSLQKFGVQIEGWHTETAPVYNYLFPGSLTNTIILAGPGVYEAAIAYTSALEAADRAALFKTSVKQLGILRHGVVPSFMAKPHNNLPGCSGHLHFSIREVGTGQNVFAAMKGKGEEQSKFADVTVEMSGMMRSFLAGVLKGLPSCMAVLAPTINSYKRLVENYWAPVTVSWGIDNRIAAVRVIAPPVCSPSATRMEVRVTGADINPHLAIATILACGLWGIHEKLTIPIAPLGHPASEGKGERLARSLAEAILKMDDAGSVARKVLGDRFVNHFVKTRRHEWSAWESAVTEWEVRRYMELI</sequence>
<dbReference type="SMART" id="SM01230">
    <property type="entry name" value="Gln-synt_C"/>
    <property type="match status" value="1"/>
</dbReference>
<dbReference type="PANTHER" id="PTHR43785:SF12">
    <property type="entry name" value="TYPE-1 GLUTAMINE SYNTHETASE 2"/>
    <property type="match status" value="1"/>
</dbReference>
<evidence type="ECO:0000256" key="1">
    <source>
        <dbReference type="ARBA" id="ARBA00021364"/>
    </source>
</evidence>
<evidence type="ECO:0000256" key="2">
    <source>
        <dbReference type="ARBA" id="ARBA00022598"/>
    </source>
</evidence>
<dbReference type="Pfam" id="PF00120">
    <property type="entry name" value="Gln-synt_C"/>
    <property type="match status" value="2"/>
</dbReference>
<keyword evidence="7" id="KW-1185">Reference proteome</keyword>
<proteinExistence type="inferred from homology"/>
<dbReference type="InterPro" id="IPR014746">
    <property type="entry name" value="Gln_synth/guanido_kin_cat_dom"/>
</dbReference>
<evidence type="ECO:0000256" key="4">
    <source>
        <dbReference type="RuleBase" id="RU000384"/>
    </source>
</evidence>
<dbReference type="GO" id="GO:0004356">
    <property type="term" value="F:glutamine synthetase activity"/>
    <property type="evidence" value="ECO:0007669"/>
    <property type="project" value="InterPro"/>
</dbReference>
<dbReference type="SUPFAM" id="SSF54368">
    <property type="entry name" value="Glutamine synthetase, N-terminal domain"/>
    <property type="match status" value="1"/>
</dbReference>
<comment type="similarity">
    <text evidence="3 4">Belongs to the glutamine synthetase family.</text>
</comment>
<evidence type="ECO:0000313" key="6">
    <source>
        <dbReference type="EMBL" id="RUS24282.1"/>
    </source>
</evidence>
<dbReference type="EMBL" id="RBNJ01016553">
    <property type="protein sequence ID" value="RUS24282.1"/>
    <property type="molecule type" value="Genomic_DNA"/>
</dbReference>
<accession>A0A433Q3H5</accession>
<dbReference type="GO" id="GO:0006542">
    <property type="term" value="P:glutamine biosynthetic process"/>
    <property type="evidence" value="ECO:0007669"/>
    <property type="project" value="InterPro"/>
</dbReference>
<dbReference type="Gene3D" id="3.10.20.70">
    <property type="entry name" value="Glutamine synthetase, N-terminal domain"/>
    <property type="match status" value="1"/>
</dbReference>
<organism evidence="6 7">
    <name type="scientific">Jimgerdemannia flammicorona</name>
    <dbReference type="NCBI Taxonomy" id="994334"/>
    <lineage>
        <taxon>Eukaryota</taxon>
        <taxon>Fungi</taxon>
        <taxon>Fungi incertae sedis</taxon>
        <taxon>Mucoromycota</taxon>
        <taxon>Mucoromycotina</taxon>
        <taxon>Endogonomycetes</taxon>
        <taxon>Endogonales</taxon>
        <taxon>Endogonaceae</taxon>
        <taxon>Jimgerdemannia</taxon>
    </lineage>
</organism>
<dbReference type="SUPFAM" id="SSF55931">
    <property type="entry name" value="Glutamine synthetase/guanido kinase"/>
    <property type="match status" value="1"/>
</dbReference>
<dbReference type="AlphaFoldDB" id="A0A433Q3H5"/>
<dbReference type="PROSITE" id="PS51987">
    <property type="entry name" value="GS_CATALYTIC"/>
    <property type="match status" value="1"/>
</dbReference>
<gene>
    <name evidence="6" type="ORF">BC938DRAFT_473838</name>
</gene>
<evidence type="ECO:0000313" key="7">
    <source>
        <dbReference type="Proteomes" id="UP000274822"/>
    </source>
</evidence>
<comment type="caution">
    <text evidence="6">The sequence shown here is derived from an EMBL/GenBank/DDBJ whole genome shotgun (WGS) entry which is preliminary data.</text>
</comment>
<evidence type="ECO:0000259" key="5">
    <source>
        <dbReference type="PROSITE" id="PS51987"/>
    </source>
</evidence>
<evidence type="ECO:0000256" key="3">
    <source>
        <dbReference type="PROSITE-ProRule" id="PRU01331"/>
    </source>
</evidence>
<protein>
    <recommendedName>
        <fullName evidence="1">Glutamine synthetase</fullName>
    </recommendedName>
</protein>